<keyword evidence="1" id="KW-1003">Cell membrane</keyword>
<evidence type="ECO:0000256" key="3">
    <source>
        <dbReference type="ARBA" id="ARBA00022670"/>
    </source>
</evidence>
<dbReference type="SMART" id="SM00793">
    <property type="entry name" value="AgrB"/>
    <property type="match status" value="1"/>
</dbReference>
<dbReference type="InterPro" id="IPR006741">
    <property type="entry name" value="AgrB"/>
</dbReference>
<evidence type="ECO:0000256" key="7">
    <source>
        <dbReference type="ARBA" id="ARBA00023136"/>
    </source>
</evidence>
<name>A0A7G5C1X6_9BACL</name>
<evidence type="ECO:0000256" key="1">
    <source>
        <dbReference type="ARBA" id="ARBA00022475"/>
    </source>
</evidence>
<dbReference type="GO" id="GO:0016020">
    <property type="term" value="C:membrane"/>
    <property type="evidence" value="ECO:0007669"/>
    <property type="project" value="InterPro"/>
</dbReference>
<reference evidence="9 10" key="1">
    <citation type="submission" date="2019-07" db="EMBL/GenBank/DDBJ databases">
        <authorList>
            <person name="Kim J.K."/>
            <person name="Cheong H.-M."/>
            <person name="Choi Y."/>
            <person name="Hwang K.J."/>
            <person name="Lee S."/>
            <person name="Choi C."/>
        </authorList>
    </citation>
    <scope>NUCLEOTIDE SEQUENCE [LARGE SCALE GENOMIC DNA]</scope>
    <source>
        <strain evidence="9 10">KS 22</strain>
    </source>
</reference>
<keyword evidence="10" id="KW-1185">Reference proteome</keyword>
<evidence type="ECO:0000313" key="10">
    <source>
        <dbReference type="Proteomes" id="UP000515679"/>
    </source>
</evidence>
<dbReference type="RefSeq" id="WP_182299441.1">
    <property type="nucleotide sequence ID" value="NZ_CP041969.1"/>
</dbReference>
<evidence type="ECO:0000256" key="4">
    <source>
        <dbReference type="ARBA" id="ARBA00022692"/>
    </source>
</evidence>
<gene>
    <name evidence="9" type="ORF">FPL14_20020</name>
</gene>
<evidence type="ECO:0000256" key="6">
    <source>
        <dbReference type="ARBA" id="ARBA00022989"/>
    </source>
</evidence>
<accession>A0A7G5C1X6</accession>
<feature type="transmembrane region" description="Helical" evidence="8">
    <location>
        <begin position="71"/>
        <end position="95"/>
    </location>
</feature>
<feature type="transmembrane region" description="Helical" evidence="8">
    <location>
        <begin position="138"/>
        <end position="162"/>
    </location>
</feature>
<evidence type="ECO:0000256" key="5">
    <source>
        <dbReference type="ARBA" id="ARBA00022801"/>
    </source>
</evidence>
<feature type="transmembrane region" description="Helical" evidence="8">
    <location>
        <begin position="101"/>
        <end position="118"/>
    </location>
</feature>
<evidence type="ECO:0000256" key="2">
    <source>
        <dbReference type="ARBA" id="ARBA00022654"/>
    </source>
</evidence>
<keyword evidence="3" id="KW-0645">Protease</keyword>
<dbReference type="AlphaFoldDB" id="A0A7G5C1X6"/>
<dbReference type="EMBL" id="CP041969">
    <property type="protein sequence ID" value="QMV43210.1"/>
    <property type="molecule type" value="Genomic_DNA"/>
</dbReference>
<dbReference type="Pfam" id="PF04647">
    <property type="entry name" value="AgrB"/>
    <property type="match status" value="1"/>
</dbReference>
<evidence type="ECO:0000256" key="8">
    <source>
        <dbReference type="SAM" id="Phobius"/>
    </source>
</evidence>
<keyword evidence="2" id="KW-0673">Quorum sensing</keyword>
<sequence>MIDTITERLSGYIDRHNDRKHISKDVMKFALYSMMTSSSTVILCLCVGFLDGRFKETCIAMLAMASLRVLAGGYHLKSPLLCILLSTLAVAIVPFVPINNLFIYICTAVSALLVWKYAPADSRGNTRLSDKALNFMKYSALLIVLSNLLFESPILSVAWFIVSLTLIPIKGGETHEKQSSSFIG</sequence>
<dbReference type="KEGG" id="cchl:FPL14_20020"/>
<dbReference type="GO" id="GO:0006508">
    <property type="term" value="P:proteolysis"/>
    <property type="evidence" value="ECO:0007669"/>
    <property type="project" value="UniProtKB-KW"/>
</dbReference>
<dbReference type="GO" id="GO:0009372">
    <property type="term" value="P:quorum sensing"/>
    <property type="evidence" value="ECO:0007669"/>
    <property type="project" value="UniProtKB-KW"/>
</dbReference>
<dbReference type="Proteomes" id="UP000515679">
    <property type="component" value="Chromosome"/>
</dbReference>
<feature type="transmembrane region" description="Helical" evidence="8">
    <location>
        <begin position="29"/>
        <end position="50"/>
    </location>
</feature>
<evidence type="ECO:0000313" key="9">
    <source>
        <dbReference type="EMBL" id="QMV43210.1"/>
    </source>
</evidence>
<keyword evidence="5" id="KW-0378">Hydrolase</keyword>
<protein>
    <recommendedName>
        <fullName evidence="11">Accessory gene regulator B</fullName>
    </recommendedName>
</protein>
<keyword evidence="6 8" id="KW-1133">Transmembrane helix</keyword>
<keyword evidence="4 8" id="KW-0812">Transmembrane</keyword>
<organism evidence="9 10">
    <name type="scientific">Cohnella cholangitidis</name>
    <dbReference type="NCBI Taxonomy" id="2598458"/>
    <lineage>
        <taxon>Bacteria</taxon>
        <taxon>Bacillati</taxon>
        <taxon>Bacillota</taxon>
        <taxon>Bacilli</taxon>
        <taxon>Bacillales</taxon>
        <taxon>Paenibacillaceae</taxon>
        <taxon>Cohnella</taxon>
    </lineage>
</organism>
<evidence type="ECO:0008006" key="11">
    <source>
        <dbReference type="Google" id="ProtNLM"/>
    </source>
</evidence>
<keyword evidence="7 8" id="KW-0472">Membrane</keyword>
<dbReference type="GO" id="GO:0008233">
    <property type="term" value="F:peptidase activity"/>
    <property type="evidence" value="ECO:0007669"/>
    <property type="project" value="UniProtKB-KW"/>
</dbReference>
<proteinExistence type="predicted"/>